<feature type="domain" description="RNA polymerase sigma factor 70 region 4 type 2" evidence="6">
    <location>
        <begin position="140"/>
        <end position="191"/>
    </location>
</feature>
<sequence length="214" mass="25034">MDPDETSLGDKMIQFKRKENLIDEKAVLLLVSAGSAKAFSQLFHHYSPKVFQYALKIVKSDTLAEEIVQEVFVKIWNLEEQLVAIENLDAYLRVLTRNHTLKVLRRIALEVKTNRMMVHTYQEDHNDTEEYIIFKDSEKILNQAIEKLPAQQRMVYSLCHQEGLKYEEVAERLNISKLTVKTHMQHALRFLRNYVSTHTDIAVLVILMTFLSEK</sequence>
<dbReference type="Gene3D" id="1.10.1740.10">
    <property type="match status" value="1"/>
</dbReference>
<dbReference type="PANTHER" id="PTHR43133">
    <property type="entry name" value="RNA POLYMERASE ECF-TYPE SIGMA FACTO"/>
    <property type="match status" value="1"/>
</dbReference>
<evidence type="ECO:0000259" key="5">
    <source>
        <dbReference type="Pfam" id="PF04542"/>
    </source>
</evidence>
<dbReference type="InterPro" id="IPR013325">
    <property type="entry name" value="RNA_pol_sigma_r2"/>
</dbReference>
<dbReference type="NCBIfam" id="TIGR02937">
    <property type="entry name" value="sigma70-ECF"/>
    <property type="match status" value="1"/>
</dbReference>
<dbReference type="Proteomes" id="UP000192678">
    <property type="component" value="Unassembled WGS sequence"/>
</dbReference>
<evidence type="ECO:0000259" key="6">
    <source>
        <dbReference type="Pfam" id="PF08281"/>
    </source>
</evidence>
<evidence type="ECO:0000313" key="8">
    <source>
        <dbReference type="Proteomes" id="UP000192678"/>
    </source>
</evidence>
<keyword evidence="4" id="KW-0804">Transcription</keyword>
<evidence type="ECO:0000256" key="3">
    <source>
        <dbReference type="ARBA" id="ARBA00023082"/>
    </source>
</evidence>
<gene>
    <name evidence="7" type="ORF">SAMN04488101_1024</name>
</gene>
<reference evidence="7 8" key="1">
    <citation type="submission" date="2017-04" db="EMBL/GenBank/DDBJ databases">
        <authorList>
            <person name="Afonso C.L."/>
            <person name="Miller P.J."/>
            <person name="Scott M.A."/>
            <person name="Spackman E."/>
            <person name="Goraichik I."/>
            <person name="Dimitrov K.M."/>
            <person name="Suarez D.L."/>
            <person name="Swayne D.E."/>
        </authorList>
    </citation>
    <scope>NUCLEOTIDE SEQUENCE [LARGE SCALE GENOMIC DNA]</scope>
    <source>
        <strain evidence="7 8">DSM 19625</strain>
    </source>
</reference>
<dbReference type="GO" id="GO:0016987">
    <property type="term" value="F:sigma factor activity"/>
    <property type="evidence" value="ECO:0007669"/>
    <property type="project" value="UniProtKB-KW"/>
</dbReference>
<dbReference type="Pfam" id="PF08281">
    <property type="entry name" value="Sigma70_r4_2"/>
    <property type="match status" value="1"/>
</dbReference>
<dbReference type="PANTHER" id="PTHR43133:SF46">
    <property type="entry name" value="RNA POLYMERASE SIGMA-70 FACTOR ECF SUBFAMILY"/>
    <property type="match status" value="1"/>
</dbReference>
<evidence type="ECO:0000313" key="7">
    <source>
        <dbReference type="EMBL" id="SMC66376.1"/>
    </source>
</evidence>
<keyword evidence="3" id="KW-0731">Sigma factor</keyword>
<dbReference type="SUPFAM" id="SSF88659">
    <property type="entry name" value="Sigma3 and sigma4 domains of RNA polymerase sigma factors"/>
    <property type="match status" value="1"/>
</dbReference>
<dbReference type="EMBL" id="FWYB01000002">
    <property type="protein sequence ID" value="SMC66376.1"/>
    <property type="molecule type" value="Genomic_DNA"/>
</dbReference>
<dbReference type="RefSeq" id="WP_084287456.1">
    <property type="nucleotide sequence ID" value="NZ_FWYB01000002.1"/>
</dbReference>
<protein>
    <submittedName>
        <fullName evidence="7">RNA polymerase sigma-70 factor, ECF subfamily</fullName>
    </submittedName>
</protein>
<dbReference type="Pfam" id="PF04542">
    <property type="entry name" value="Sigma70_r2"/>
    <property type="match status" value="1"/>
</dbReference>
<dbReference type="InterPro" id="IPR014327">
    <property type="entry name" value="RNA_pol_sigma70_bacteroid"/>
</dbReference>
<dbReference type="AlphaFoldDB" id="A0A1W2B0B3"/>
<name>A0A1W2B0B3_9SPHI</name>
<dbReference type="InterPro" id="IPR036388">
    <property type="entry name" value="WH-like_DNA-bd_sf"/>
</dbReference>
<evidence type="ECO:0000256" key="2">
    <source>
        <dbReference type="ARBA" id="ARBA00023015"/>
    </source>
</evidence>
<dbReference type="InterPro" id="IPR013249">
    <property type="entry name" value="RNA_pol_sigma70_r4_t2"/>
</dbReference>
<dbReference type="InterPro" id="IPR014284">
    <property type="entry name" value="RNA_pol_sigma-70_dom"/>
</dbReference>
<dbReference type="STRING" id="475255.SAMN04488101_1024"/>
<dbReference type="NCBIfam" id="TIGR02985">
    <property type="entry name" value="Sig70_bacteroi1"/>
    <property type="match status" value="1"/>
</dbReference>
<feature type="domain" description="RNA polymerase sigma-70 region 2" evidence="5">
    <location>
        <begin position="42"/>
        <end position="106"/>
    </location>
</feature>
<dbReference type="InterPro" id="IPR007627">
    <property type="entry name" value="RNA_pol_sigma70_r2"/>
</dbReference>
<dbReference type="InterPro" id="IPR013324">
    <property type="entry name" value="RNA_pol_sigma_r3/r4-like"/>
</dbReference>
<accession>A0A1W2B0B3</accession>
<keyword evidence="8" id="KW-1185">Reference proteome</keyword>
<dbReference type="OrthoDB" id="799938at2"/>
<evidence type="ECO:0000256" key="1">
    <source>
        <dbReference type="ARBA" id="ARBA00010641"/>
    </source>
</evidence>
<dbReference type="Gene3D" id="1.10.10.10">
    <property type="entry name" value="Winged helix-like DNA-binding domain superfamily/Winged helix DNA-binding domain"/>
    <property type="match status" value="1"/>
</dbReference>
<dbReference type="CDD" id="cd06171">
    <property type="entry name" value="Sigma70_r4"/>
    <property type="match status" value="1"/>
</dbReference>
<evidence type="ECO:0000256" key="4">
    <source>
        <dbReference type="ARBA" id="ARBA00023163"/>
    </source>
</evidence>
<proteinExistence type="inferred from homology"/>
<dbReference type="GO" id="GO:0006352">
    <property type="term" value="P:DNA-templated transcription initiation"/>
    <property type="evidence" value="ECO:0007669"/>
    <property type="project" value="InterPro"/>
</dbReference>
<organism evidence="7 8">
    <name type="scientific">Pedobacter nyackensis</name>
    <dbReference type="NCBI Taxonomy" id="475255"/>
    <lineage>
        <taxon>Bacteria</taxon>
        <taxon>Pseudomonadati</taxon>
        <taxon>Bacteroidota</taxon>
        <taxon>Sphingobacteriia</taxon>
        <taxon>Sphingobacteriales</taxon>
        <taxon>Sphingobacteriaceae</taxon>
        <taxon>Pedobacter</taxon>
    </lineage>
</organism>
<dbReference type="InterPro" id="IPR039425">
    <property type="entry name" value="RNA_pol_sigma-70-like"/>
</dbReference>
<dbReference type="SUPFAM" id="SSF88946">
    <property type="entry name" value="Sigma2 domain of RNA polymerase sigma factors"/>
    <property type="match status" value="1"/>
</dbReference>
<dbReference type="GO" id="GO:0003677">
    <property type="term" value="F:DNA binding"/>
    <property type="evidence" value="ECO:0007669"/>
    <property type="project" value="InterPro"/>
</dbReference>
<keyword evidence="2" id="KW-0805">Transcription regulation</keyword>
<comment type="similarity">
    <text evidence="1">Belongs to the sigma-70 factor family. ECF subfamily.</text>
</comment>